<feature type="chain" id="PRO_5012557900" evidence="1">
    <location>
        <begin position="33"/>
        <end position="91"/>
    </location>
</feature>
<protein>
    <submittedName>
        <fullName evidence="2">Uncharacterized protein</fullName>
    </submittedName>
</protein>
<name>A0A248LI51_9NEIS</name>
<organism evidence="2 3">
    <name type="scientific">Laribacter hongkongensis</name>
    <dbReference type="NCBI Taxonomy" id="168471"/>
    <lineage>
        <taxon>Bacteria</taxon>
        <taxon>Pseudomonadati</taxon>
        <taxon>Pseudomonadota</taxon>
        <taxon>Betaproteobacteria</taxon>
        <taxon>Neisseriales</taxon>
        <taxon>Aquaspirillaceae</taxon>
        <taxon>Laribacter</taxon>
    </lineage>
</organism>
<feature type="signal peptide" evidence="1">
    <location>
        <begin position="1"/>
        <end position="32"/>
    </location>
</feature>
<evidence type="ECO:0000256" key="1">
    <source>
        <dbReference type="SAM" id="SignalP"/>
    </source>
</evidence>
<proteinExistence type="predicted"/>
<keyword evidence="1" id="KW-0732">Signal</keyword>
<dbReference type="Proteomes" id="UP000197424">
    <property type="component" value="Chromosome"/>
</dbReference>
<dbReference type="EMBL" id="CP022115">
    <property type="protein sequence ID" value="ASJ24169.1"/>
    <property type="molecule type" value="Genomic_DNA"/>
</dbReference>
<sequence length="91" mass="9538">MMIPNCGWYLKPFLPGVLLCAMLALHGQSCCAGQGLGGSQMIQGTAPRALDGNLNITACGQLAAALATTNVCQIHLQGVSKNPLNWPRFQA</sequence>
<evidence type="ECO:0000313" key="3">
    <source>
        <dbReference type="Proteomes" id="UP000197424"/>
    </source>
</evidence>
<reference evidence="3" key="1">
    <citation type="submission" date="2017-06" db="EMBL/GenBank/DDBJ databases">
        <title>Whole genome sequence of Laribacter hongkongensis LHGZ1.</title>
        <authorList>
            <person name="Chen D."/>
            <person name="Wu H."/>
            <person name="Chen J."/>
        </authorList>
    </citation>
    <scope>NUCLEOTIDE SEQUENCE [LARGE SCALE GENOMIC DNA]</scope>
    <source>
        <strain evidence="3">LHGZ1</strain>
    </source>
</reference>
<accession>A0A248LI51</accession>
<dbReference type="AlphaFoldDB" id="A0A248LI51"/>
<evidence type="ECO:0000313" key="2">
    <source>
        <dbReference type="EMBL" id="ASJ24169.1"/>
    </source>
</evidence>
<gene>
    <name evidence="2" type="ORF">LHGZ1_1338</name>
</gene>